<reference evidence="2 3" key="1">
    <citation type="journal article" date="2013" name="Genome Announc.">
        <title>Draft Genome Sequence of Rhodococcus rhodnii Strain LMG5362, a Symbiont of Rhodnius prolixus (Hemiptera, Reduviidae, Triatominae), the Principle Vector of Trypanosoma cruzi.</title>
        <authorList>
            <person name="Pachebat J.A."/>
            <person name="van Keulen G."/>
            <person name="Whitten M.M."/>
            <person name="Girdwood S."/>
            <person name="Del Sol R."/>
            <person name="Dyson P.J."/>
            <person name="Facey P.D."/>
        </authorList>
    </citation>
    <scope>NUCLEOTIDE SEQUENCE [LARGE SCALE GENOMIC DNA]</scope>
    <source>
        <strain evidence="2 3">LMG 5362</strain>
    </source>
</reference>
<proteinExistence type="predicted"/>
<dbReference type="PATRIC" id="fig|1273125.3.peg.1593"/>
<protein>
    <recommendedName>
        <fullName evidence="4">Winged helix DNA-binding domain-containing protein</fullName>
    </recommendedName>
</protein>
<dbReference type="InterPro" id="IPR009351">
    <property type="entry name" value="AlkZ-like"/>
</dbReference>
<dbReference type="PANTHER" id="PTHR38479">
    <property type="entry name" value="LMO0824 PROTEIN"/>
    <property type="match status" value="1"/>
</dbReference>
<organism evidence="2 3">
    <name type="scientific">Rhodococcus rhodnii LMG 5362</name>
    <dbReference type="NCBI Taxonomy" id="1273125"/>
    <lineage>
        <taxon>Bacteria</taxon>
        <taxon>Bacillati</taxon>
        <taxon>Actinomycetota</taxon>
        <taxon>Actinomycetes</taxon>
        <taxon>Mycobacteriales</taxon>
        <taxon>Nocardiaceae</taxon>
        <taxon>Rhodococcus</taxon>
    </lineage>
</organism>
<dbReference type="Pfam" id="PF06224">
    <property type="entry name" value="AlkZ-like"/>
    <property type="match status" value="1"/>
</dbReference>
<evidence type="ECO:0000313" key="3">
    <source>
        <dbReference type="Proteomes" id="UP000013525"/>
    </source>
</evidence>
<name>R7WNZ3_9NOCA</name>
<dbReference type="Proteomes" id="UP000013525">
    <property type="component" value="Unassembled WGS sequence"/>
</dbReference>
<evidence type="ECO:0008006" key="4">
    <source>
        <dbReference type="Google" id="ProtNLM"/>
    </source>
</evidence>
<comment type="caution">
    <text evidence="2">The sequence shown here is derived from an EMBL/GenBank/DDBJ whole genome shotgun (WGS) entry which is preliminary data.</text>
</comment>
<dbReference type="EMBL" id="APMY01000054">
    <property type="protein sequence ID" value="EOM77032.1"/>
    <property type="molecule type" value="Genomic_DNA"/>
</dbReference>
<accession>R7WNZ3</accession>
<dbReference type="eggNOG" id="COG3214">
    <property type="taxonomic scope" value="Bacteria"/>
</dbReference>
<keyword evidence="3" id="KW-1185">Reference proteome</keyword>
<dbReference type="AlphaFoldDB" id="R7WNZ3"/>
<dbReference type="PANTHER" id="PTHR38479:SF2">
    <property type="entry name" value="WINGED HELIX DNA-BINDING DOMAIN-CONTAINING PROTEIN"/>
    <property type="match status" value="1"/>
</dbReference>
<evidence type="ECO:0000313" key="2">
    <source>
        <dbReference type="EMBL" id="EOM77032.1"/>
    </source>
</evidence>
<evidence type="ECO:0000256" key="1">
    <source>
        <dbReference type="SAM" id="MobiDB-lite"/>
    </source>
</evidence>
<gene>
    <name evidence="2" type="ORF">Rrhod_1652</name>
</gene>
<feature type="region of interest" description="Disordered" evidence="1">
    <location>
        <begin position="288"/>
        <end position="354"/>
    </location>
</feature>
<sequence>MSRRDVTAFRLASHGLTDRIGAGALGDAASSCGIQDSPPGSALLALHARVEDVTAAAVDDALVVRKSLLRTWSMRGAPYVVPTADAAVFTTGVLPPNEKALRRFLAGVAPAVDELGMTITEAAALTREHVGAVLTGRRLAIGELGAEIAERIAATLPAGQRATWEREGPYAAGQPLGEGVVHFCLRILTLEQVVCFAERDGGTAPFALTEEWLGHAPAELDPAEARAELLRRYLHCCGPSTRAGFAAWIGIRAGDVEPWWSAVADEMTEVEYDGAAWILADDAEELRSPPAPRGVRLLPPATPTPSSTTGRRSCPSGVVATYGRRSESRGPSSPTVRSRESGVPARRGDRSPSR</sequence>
<feature type="compositionally biased region" description="Low complexity" evidence="1">
    <location>
        <begin position="304"/>
        <end position="317"/>
    </location>
</feature>